<comment type="caution">
    <text evidence="2">The sequence shown here is derived from an EMBL/GenBank/DDBJ whole genome shotgun (WGS) entry which is preliminary data.</text>
</comment>
<protein>
    <recommendedName>
        <fullName evidence="4">Secreted protein</fullName>
    </recommendedName>
</protein>
<keyword evidence="1" id="KW-0732">Signal</keyword>
<evidence type="ECO:0000256" key="1">
    <source>
        <dbReference type="SAM" id="SignalP"/>
    </source>
</evidence>
<keyword evidence="3" id="KW-1185">Reference proteome</keyword>
<reference evidence="2 3" key="1">
    <citation type="submission" date="2020-08" db="EMBL/GenBank/DDBJ databases">
        <title>Sequencing the genomes of 1000 actinobacteria strains.</title>
        <authorList>
            <person name="Klenk H.-P."/>
        </authorList>
    </citation>
    <scope>NUCLEOTIDE SEQUENCE [LARGE SCALE GENOMIC DNA]</scope>
    <source>
        <strain evidence="2 3">DSM 45362</strain>
    </source>
</reference>
<dbReference type="PROSITE" id="PS51318">
    <property type="entry name" value="TAT"/>
    <property type="match status" value="1"/>
</dbReference>
<feature type="chain" id="PRO_5032833697" description="Secreted protein" evidence="1">
    <location>
        <begin position="37"/>
        <end position="116"/>
    </location>
</feature>
<dbReference type="Proteomes" id="UP000587527">
    <property type="component" value="Unassembled WGS sequence"/>
</dbReference>
<proteinExistence type="predicted"/>
<dbReference type="RefSeq" id="WP_184830875.1">
    <property type="nucleotide sequence ID" value="NZ_JACHMN010000001.1"/>
</dbReference>
<evidence type="ECO:0000313" key="2">
    <source>
        <dbReference type="EMBL" id="MBB5866807.1"/>
    </source>
</evidence>
<feature type="signal peptide" evidence="1">
    <location>
        <begin position="1"/>
        <end position="36"/>
    </location>
</feature>
<name>A0A841BCH2_9ACTN</name>
<gene>
    <name evidence="2" type="ORF">F4553_000186</name>
</gene>
<evidence type="ECO:0008006" key="4">
    <source>
        <dbReference type="Google" id="ProtNLM"/>
    </source>
</evidence>
<organism evidence="2 3">
    <name type="scientific">Allocatelliglobosispora scoriae</name>
    <dbReference type="NCBI Taxonomy" id="643052"/>
    <lineage>
        <taxon>Bacteria</taxon>
        <taxon>Bacillati</taxon>
        <taxon>Actinomycetota</taxon>
        <taxon>Actinomycetes</taxon>
        <taxon>Micromonosporales</taxon>
        <taxon>Micromonosporaceae</taxon>
        <taxon>Allocatelliglobosispora</taxon>
    </lineage>
</organism>
<dbReference type="AlphaFoldDB" id="A0A841BCH2"/>
<dbReference type="EMBL" id="JACHMN010000001">
    <property type="protein sequence ID" value="MBB5866807.1"/>
    <property type="molecule type" value="Genomic_DNA"/>
</dbReference>
<accession>A0A841BCH2</accession>
<sequence length="116" mass="13058">MIQPGQPLRRRRLATAATSLALVLAGIFVAPTAAQAGTAYVDVWAACEQQYGQVQQEPVLVSYNVYGWRCQAYTGTTQYLGTVNLTPWCVSRYGSHAYANYTNYSHPYSWLCYFWD</sequence>
<dbReference type="InterPro" id="IPR006311">
    <property type="entry name" value="TAT_signal"/>
</dbReference>
<evidence type="ECO:0000313" key="3">
    <source>
        <dbReference type="Proteomes" id="UP000587527"/>
    </source>
</evidence>